<feature type="transmembrane region" description="Helical" evidence="1">
    <location>
        <begin position="112"/>
        <end position="131"/>
    </location>
</feature>
<keyword evidence="1" id="KW-1133">Transmembrane helix</keyword>
<dbReference type="OrthoDB" id="63581at2759"/>
<feature type="transmembrane region" description="Helical" evidence="1">
    <location>
        <begin position="52"/>
        <end position="71"/>
    </location>
</feature>
<feature type="transmembrane region" description="Helical" evidence="1">
    <location>
        <begin position="83"/>
        <end position="100"/>
    </location>
</feature>
<accession>A0A1M8A538</accession>
<keyword evidence="1" id="KW-0812">Transmembrane</keyword>
<protein>
    <recommendedName>
        <fullName evidence="2">VanZ-like domain-containing protein</fullName>
    </recommendedName>
</protein>
<keyword evidence="4" id="KW-1185">Reference proteome</keyword>
<evidence type="ECO:0000256" key="1">
    <source>
        <dbReference type="SAM" id="Phobius"/>
    </source>
</evidence>
<dbReference type="Pfam" id="PF04892">
    <property type="entry name" value="VanZ"/>
    <property type="match status" value="1"/>
</dbReference>
<feature type="transmembrane region" description="Helical" evidence="1">
    <location>
        <begin position="143"/>
        <end position="164"/>
    </location>
</feature>
<sequence>MRGLLRECAKQIAKCHPFVKSSIKQLLKSTCISSISEKWGYKIDVPLCFRPWIMLLFLLDLLLMAFLGFHPSAQDYVQINDKVLHFVGFMITTFICYWIWSLDTSAYYTAFWNYAPLSLTILFCIVIGCIGSEYIQSLLPYKMFQFGDVIANLLGGSIGLYISYKLEQKYRSSDANGLHESPDLENPGESDNQLLYEFRSDL</sequence>
<evidence type="ECO:0000313" key="4">
    <source>
        <dbReference type="Proteomes" id="UP000186303"/>
    </source>
</evidence>
<dbReference type="PANTHER" id="PTHR28008">
    <property type="entry name" value="DOMAIN PROTEIN, PUTATIVE (AFU_ORTHOLOGUE AFUA_3G10980)-RELATED"/>
    <property type="match status" value="1"/>
</dbReference>
<gene>
    <name evidence="3" type="ORF">MSYG_1932</name>
</gene>
<organism evidence="3 4">
    <name type="scientific">Malassezia sympodialis (strain ATCC 42132)</name>
    <name type="common">Atopic eczema-associated yeast</name>
    <dbReference type="NCBI Taxonomy" id="1230383"/>
    <lineage>
        <taxon>Eukaryota</taxon>
        <taxon>Fungi</taxon>
        <taxon>Dikarya</taxon>
        <taxon>Basidiomycota</taxon>
        <taxon>Ustilaginomycotina</taxon>
        <taxon>Malasseziomycetes</taxon>
        <taxon>Malasseziales</taxon>
        <taxon>Malasseziaceae</taxon>
        <taxon>Malassezia</taxon>
    </lineage>
</organism>
<name>A0A1M8A538_MALS4</name>
<dbReference type="VEuPathDB" id="FungiDB:MSYG_1932"/>
<dbReference type="AlphaFoldDB" id="A0A1M8A538"/>
<evidence type="ECO:0000259" key="2">
    <source>
        <dbReference type="Pfam" id="PF04892"/>
    </source>
</evidence>
<proteinExistence type="predicted"/>
<keyword evidence="1" id="KW-0472">Membrane</keyword>
<dbReference type="Proteomes" id="UP000186303">
    <property type="component" value="Chromosome 3"/>
</dbReference>
<evidence type="ECO:0000313" key="3">
    <source>
        <dbReference type="EMBL" id="SHO77590.1"/>
    </source>
</evidence>
<dbReference type="PANTHER" id="PTHR28008:SF1">
    <property type="entry name" value="DOMAIN PROTEIN, PUTATIVE (AFU_ORTHOLOGUE AFUA_3G10980)-RELATED"/>
    <property type="match status" value="1"/>
</dbReference>
<reference evidence="4" key="1">
    <citation type="journal article" date="2017" name="Nucleic Acids Res.">
        <title>Proteogenomics produces comprehensive and highly accurate protein-coding gene annotation in a complete genome assembly of Malassezia sympodialis.</title>
        <authorList>
            <person name="Zhu Y."/>
            <person name="Engstroem P.G."/>
            <person name="Tellgren-Roth C."/>
            <person name="Baudo C.D."/>
            <person name="Kennell J.C."/>
            <person name="Sun S."/>
            <person name="Billmyre R.B."/>
            <person name="Schroeder M.S."/>
            <person name="Andersson A."/>
            <person name="Holm T."/>
            <person name="Sigurgeirsson B."/>
            <person name="Wu G."/>
            <person name="Sankaranarayanan S.R."/>
            <person name="Siddharthan R."/>
            <person name="Sanyal K."/>
            <person name="Lundeberg J."/>
            <person name="Nystedt B."/>
            <person name="Boekhout T."/>
            <person name="Dawson T.L. Jr."/>
            <person name="Heitman J."/>
            <person name="Scheynius A."/>
            <person name="Lehtioe J."/>
        </authorList>
    </citation>
    <scope>NUCLEOTIDE SEQUENCE [LARGE SCALE GENOMIC DNA]</scope>
    <source>
        <strain evidence="4">ATCC 42132</strain>
    </source>
</reference>
<dbReference type="OMA" id="WQDIAAN"/>
<dbReference type="EMBL" id="LT671823">
    <property type="protein sequence ID" value="SHO77590.1"/>
    <property type="molecule type" value="Genomic_DNA"/>
</dbReference>
<dbReference type="InterPro" id="IPR006976">
    <property type="entry name" value="VanZ-like"/>
</dbReference>
<feature type="domain" description="VanZ-like" evidence="2">
    <location>
        <begin position="79"/>
        <end position="163"/>
    </location>
</feature>